<sequence>MQKTAIWTVVALVAASPLHAQTIDPHHVIGAAIASDIARDRQAERDARRTPYASPGYGAIATAAAARDACAAKALYQAGPNGKLIGRPRASTMATGWEVEGEIGFAEGGAVPFVCSVRNGSVSGVLLQR</sequence>
<evidence type="ECO:0000313" key="3">
    <source>
        <dbReference type="Proteomes" id="UP000052232"/>
    </source>
</evidence>
<keyword evidence="3" id="KW-1185">Reference proteome</keyword>
<proteinExistence type="predicted"/>
<evidence type="ECO:0000313" key="2">
    <source>
        <dbReference type="EMBL" id="KMS55785.1"/>
    </source>
</evidence>
<dbReference type="Proteomes" id="UP000052232">
    <property type="component" value="Unassembled WGS sequence"/>
</dbReference>
<comment type="caution">
    <text evidence="2">The sequence shown here is derived from an EMBL/GenBank/DDBJ whole genome shotgun (WGS) entry which is preliminary data.</text>
</comment>
<dbReference type="EMBL" id="JACT01000002">
    <property type="protein sequence ID" value="KMS55785.1"/>
    <property type="molecule type" value="Genomic_DNA"/>
</dbReference>
<feature type="signal peptide" evidence="1">
    <location>
        <begin position="1"/>
        <end position="20"/>
    </location>
</feature>
<keyword evidence="1" id="KW-0732">Signal</keyword>
<reference evidence="2 3" key="1">
    <citation type="journal article" date="2015" name="G3 (Bethesda)">
        <title>Insights into Ongoing Evolution of the Hexachlorocyclohexane Catabolic Pathway from Comparative Genomics of Ten Sphingomonadaceae Strains.</title>
        <authorList>
            <person name="Pearce S.L."/>
            <person name="Oakeshott J.G."/>
            <person name="Pandey G."/>
        </authorList>
    </citation>
    <scope>NUCLEOTIDE SEQUENCE [LARGE SCALE GENOMIC DNA]</scope>
    <source>
        <strain evidence="2 3">LL01</strain>
    </source>
</reference>
<dbReference type="AlphaFoldDB" id="A0A0J8AMK7"/>
<accession>A0A0J8AMK7</accession>
<feature type="chain" id="PRO_5005293683" description="Excinuclease ABC subunit A" evidence="1">
    <location>
        <begin position="21"/>
        <end position="129"/>
    </location>
</feature>
<dbReference type="STRING" id="1420583.V473_13770"/>
<dbReference type="RefSeq" id="WP_066604396.1">
    <property type="nucleotide sequence ID" value="NZ_KQ130434.1"/>
</dbReference>
<evidence type="ECO:0008006" key="4">
    <source>
        <dbReference type="Google" id="ProtNLM"/>
    </source>
</evidence>
<name>A0A0J8AMK7_9SPHN</name>
<protein>
    <recommendedName>
        <fullName evidence="4">Excinuclease ABC subunit A</fullName>
    </recommendedName>
</protein>
<evidence type="ECO:0000256" key="1">
    <source>
        <dbReference type="SAM" id="SignalP"/>
    </source>
</evidence>
<organism evidence="2 3">
    <name type="scientific">Sphingobium cupriresistens LL01</name>
    <dbReference type="NCBI Taxonomy" id="1420583"/>
    <lineage>
        <taxon>Bacteria</taxon>
        <taxon>Pseudomonadati</taxon>
        <taxon>Pseudomonadota</taxon>
        <taxon>Alphaproteobacteria</taxon>
        <taxon>Sphingomonadales</taxon>
        <taxon>Sphingomonadaceae</taxon>
        <taxon>Sphingobium</taxon>
    </lineage>
</organism>
<dbReference type="PATRIC" id="fig|1420583.3.peg.2562"/>
<gene>
    <name evidence="2" type="ORF">V473_13770</name>
</gene>